<name>A0AAE0IT19_9PEZI</name>
<dbReference type="EMBL" id="JAUEDM010000001">
    <property type="protein sequence ID" value="KAK3330505.1"/>
    <property type="molecule type" value="Genomic_DNA"/>
</dbReference>
<dbReference type="PANTHER" id="PTHR42081">
    <property type="entry name" value="ZINC FINGER PROTEIN DHHC DOMAIN CONTAINING PROTEIN"/>
    <property type="match status" value="1"/>
</dbReference>
<feature type="compositionally biased region" description="Basic and acidic residues" evidence="1">
    <location>
        <begin position="233"/>
        <end position="260"/>
    </location>
</feature>
<evidence type="ECO:0000313" key="4">
    <source>
        <dbReference type="Proteomes" id="UP001283341"/>
    </source>
</evidence>
<feature type="compositionally biased region" description="Basic and acidic residues" evidence="1">
    <location>
        <begin position="591"/>
        <end position="626"/>
    </location>
</feature>
<feature type="compositionally biased region" description="Basic and acidic residues" evidence="1">
    <location>
        <begin position="658"/>
        <end position="682"/>
    </location>
</feature>
<feature type="region of interest" description="Disordered" evidence="1">
    <location>
        <begin position="516"/>
        <end position="774"/>
    </location>
</feature>
<feature type="compositionally biased region" description="Polar residues" evidence="1">
    <location>
        <begin position="155"/>
        <end position="165"/>
    </location>
</feature>
<sequence length="844" mass="96115">MADPGRYRYPSEEQNRSERRSPPLYNLARASLPVTTSAGGYGSLYGGDIHVVPTSHHETLASRPAADYDYDYRSSAVPVSTTTYAVRKDPIARSTSVKESGSRSHRSATIDSASKRPIIITTKHAGGAQSPPARAGSPSRDPYRSSDEGQYYAQPASSINRTRSSARAPFSAAMDNDEYRRLRERTELPGPRAAADPYRPPRPSVVYSNTHKPHRGDTMEYDDDGYEYTKPSDLARYDLDHDRHDRPSYRNRRDSYDRYYQRPTVSLTTEIDRPYESNDRRQRGPPPTTWGLDKVNRTPAAGLYDGAGSRMPVPPAVPLPPEARRSALLDIPGNVPVDRRTTSRPRPVSLIEDSPSRPLHHDDYYRSREEDLVNRQLHEQAHDYIKDDKVTSRGFGIRIEPEKVIERRRLPEPAYRDDRRVERRDDYQYDELEPRRSDDDPDYNKRRDPEDHNRKSRRDHDVKTDDDFVRDRKDKLKERSPHDDDERNRKDKLRDKVAAGLGVAAASIGLGTVALRDRDDKEKDEKDKNPEIERHRSDEADTRPKQTRKEPHLSDEDFEIIDLPKDPKDREPHPKDAPVEPDTDARHHHRDGAEAKHGDESAAARPRDHSSSTDDGKAEEKSEGRTLGRRRKRAPSAFNPNDPAALAEIKAKLAATEAEAKPAERPREIPVVKEPSPERGRTDSPPGKLDTEADSDYGVMVLRERDDSRGRELMPPLREEKQVRVVSPPREKDEKKPIKGILKQPKPQFPEEPNPIREGVAPHKDDKTKANVPPGARWTKINRKMVNPEALTIGKERFEVRDDFVIVLRVLSKEEIQAYADATVQLRGGLLSLLTFVIVKSSRW</sequence>
<feature type="region of interest" description="Disordered" evidence="1">
    <location>
        <begin position="419"/>
        <end position="493"/>
    </location>
</feature>
<feature type="compositionally biased region" description="Basic and acidic residues" evidence="1">
    <location>
        <begin position="1"/>
        <end position="21"/>
    </location>
</feature>
<reference evidence="3" key="2">
    <citation type="submission" date="2023-06" db="EMBL/GenBank/DDBJ databases">
        <authorList>
            <consortium name="Lawrence Berkeley National Laboratory"/>
            <person name="Haridas S."/>
            <person name="Hensen N."/>
            <person name="Bonometti L."/>
            <person name="Westerberg I."/>
            <person name="Brannstrom I.O."/>
            <person name="Guillou S."/>
            <person name="Cros-Aarteil S."/>
            <person name="Calhoun S."/>
            <person name="Kuo A."/>
            <person name="Mondo S."/>
            <person name="Pangilinan J."/>
            <person name="Riley R."/>
            <person name="Labutti K."/>
            <person name="Andreopoulos B."/>
            <person name="Lipzen A."/>
            <person name="Chen C."/>
            <person name="Yanf M."/>
            <person name="Daum C."/>
            <person name="Ng V."/>
            <person name="Clum A."/>
            <person name="Steindorff A."/>
            <person name="Ohm R."/>
            <person name="Martin F."/>
            <person name="Silar P."/>
            <person name="Natvig D."/>
            <person name="Lalanne C."/>
            <person name="Gautier V."/>
            <person name="Ament-Velasquez S.L."/>
            <person name="Kruys A."/>
            <person name="Hutchinson M.I."/>
            <person name="Powell A.J."/>
            <person name="Barry K."/>
            <person name="Miller A.N."/>
            <person name="Grigoriev I.V."/>
            <person name="Debuchy R."/>
            <person name="Gladieux P."/>
            <person name="Thoren M.H."/>
            <person name="Johannesson H."/>
        </authorList>
    </citation>
    <scope>NUCLEOTIDE SEQUENCE</scope>
    <source>
        <strain evidence="3">CBS 118394</strain>
    </source>
</reference>
<proteinExistence type="predicted"/>
<organism evidence="3 4">
    <name type="scientific">Apodospora peruviana</name>
    <dbReference type="NCBI Taxonomy" id="516989"/>
    <lineage>
        <taxon>Eukaryota</taxon>
        <taxon>Fungi</taxon>
        <taxon>Dikarya</taxon>
        <taxon>Ascomycota</taxon>
        <taxon>Pezizomycotina</taxon>
        <taxon>Sordariomycetes</taxon>
        <taxon>Sordariomycetidae</taxon>
        <taxon>Sordariales</taxon>
        <taxon>Lasiosphaeriaceae</taxon>
        <taxon>Apodospora</taxon>
    </lineage>
</organism>
<feature type="domain" description="DUF8035" evidence="2">
    <location>
        <begin position="776"/>
        <end position="827"/>
    </location>
</feature>
<feature type="region of interest" description="Disordered" evidence="1">
    <location>
        <begin position="79"/>
        <end position="312"/>
    </location>
</feature>
<dbReference type="AlphaFoldDB" id="A0AAE0IT19"/>
<feature type="region of interest" description="Disordered" evidence="1">
    <location>
        <begin position="1"/>
        <end position="25"/>
    </location>
</feature>
<accession>A0AAE0IT19</accession>
<reference evidence="3" key="1">
    <citation type="journal article" date="2023" name="Mol. Phylogenet. Evol.">
        <title>Genome-scale phylogeny and comparative genomics of the fungal order Sordariales.</title>
        <authorList>
            <person name="Hensen N."/>
            <person name="Bonometti L."/>
            <person name="Westerberg I."/>
            <person name="Brannstrom I.O."/>
            <person name="Guillou S."/>
            <person name="Cros-Aarteil S."/>
            <person name="Calhoun S."/>
            <person name="Haridas S."/>
            <person name="Kuo A."/>
            <person name="Mondo S."/>
            <person name="Pangilinan J."/>
            <person name="Riley R."/>
            <person name="LaButti K."/>
            <person name="Andreopoulos B."/>
            <person name="Lipzen A."/>
            <person name="Chen C."/>
            <person name="Yan M."/>
            <person name="Daum C."/>
            <person name="Ng V."/>
            <person name="Clum A."/>
            <person name="Steindorff A."/>
            <person name="Ohm R.A."/>
            <person name="Martin F."/>
            <person name="Silar P."/>
            <person name="Natvig D.O."/>
            <person name="Lalanne C."/>
            <person name="Gautier V."/>
            <person name="Ament-Velasquez S.L."/>
            <person name="Kruys A."/>
            <person name="Hutchinson M.I."/>
            <person name="Powell A.J."/>
            <person name="Barry K."/>
            <person name="Miller A.N."/>
            <person name="Grigoriev I.V."/>
            <person name="Debuchy R."/>
            <person name="Gladieux P."/>
            <person name="Hiltunen Thoren M."/>
            <person name="Johannesson H."/>
        </authorList>
    </citation>
    <scope>NUCLEOTIDE SEQUENCE</scope>
    <source>
        <strain evidence="3">CBS 118394</strain>
    </source>
</reference>
<feature type="compositionally biased region" description="Basic and acidic residues" evidence="1">
    <location>
        <begin position="177"/>
        <end position="187"/>
    </location>
</feature>
<feature type="region of interest" description="Disordered" evidence="1">
    <location>
        <begin position="333"/>
        <end position="362"/>
    </location>
</feature>
<feature type="compositionally biased region" description="Basic and acidic residues" evidence="1">
    <location>
        <begin position="562"/>
        <end position="578"/>
    </location>
</feature>
<feature type="compositionally biased region" description="Basic and acidic residues" evidence="1">
    <location>
        <begin position="702"/>
        <end position="737"/>
    </location>
</feature>
<evidence type="ECO:0000256" key="1">
    <source>
        <dbReference type="SAM" id="MobiDB-lite"/>
    </source>
</evidence>
<evidence type="ECO:0000313" key="3">
    <source>
        <dbReference type="EMBL" id="KAK3330505.1"/>
    </source>
</evidence>
<comment type="caution">
    <text evidence="3">The sequence shown here is derived from an EMBL/GenBank/DDBJ whole genome shotgun (WGS) entry which is preliminary data.</text>
</comment>
<feature type="compositionally biased region" description="Low complexity" evidence="1">
    <location>
        <begin position="643"/>
        <end position="657"/>
    </location>
</feature>
<feature type="compositionally biased region" description="Basic and acidic residues" evidence="1">
    <location>
        <begin position="760"/>
        <end position="769"/>
    </location>
</feature>
<evidence type="ECO:0000259" key="2">
    <source>
        <dbReference type="Pfam" id="PF26118"/>
    </source>
</evidence>
<gene>
    <name evidence="3" type="ORF">B0H66DRAFT_466961</name>
</gene>
<feature type="compositionally biased region" description="Basic and acidic residues" evidence="1">
    <location>
        <begin position="270"/>
        <end position="282"/>
    </location>
</feature>
<dbReference type="PANTHER" id="PTHR42081:SF1">
    <property type="entry name" value="ZINC FINGER PROTEIN DHHC DOMAIN CONTAINING PROTEIN"/>
    <property type="match status" value="1"/>
</dbReference>
<dbReference type="Pfam" id="PF26118">
    <property type="entry name" value="DUF8035"/>
    <property type="match status" value="1"/>
</dbReference>
<protein>
    <recommendedName>
        <fullName evidence="2">DUF8035 domain-containing protein</fullName>
    </recommendedName>
</protein>
<dbReference type="InterPro" id="IPR058348">
    <property type="entry name" value="DUF8035"/>
</dbReference>
<keyword evidence="4" id="KW-1185">Reference proteome</keyword>
<dbReference type="Proteomes" id="UP001283341">
    <property type="component" value="Unassembled WGS sequence"/>
</dbReference>
<feature type="compositionally biased region" description="Basic and acidic residues" evidence="1">
    <location>
        <begin position="516"/>
        <end position="555"/>
    </location>
</feature>